<name>A0A506XYI3_9MICO</name>
<organism evidence="3 4">
    <name type="scientific">Schumannella soli</name>
    <dbReference type="NCBI Taxonomy" id="2590779"/>
    <lineage>
        <taxon>Bacteria</taxon>
        <taxon>Bacillati</taxon>
        <taxon>Actinomycetota</taxon>
        <taxon>Actinomycetes</taxon>
        <taxon>Micrococcales</taxon>
        <taxon>Microbacteriaceae</taxon>
        <taxon>Schumannella</taxon>
    </lineage>
</organism>
<dbReference type="PANTHER" id="PTHR34202">
    <property type="entry name" value="UPF0548 PROTEIN"/>
    <property type="match status" value="1"/>
</dbReference>
<evidence type="ECO:0000256" key="1">
    <source>
        <dbReference type="SAM" id="MobiDB-lite"/>
    </source>
</evidence>
<gene>
    <name evidence="3" type="ORF">FJ657_12755</name>
</gene>
<dbReference type="EMBL" id="VHQG01000004">
    <property type="protein sequence ID" value="TPW74470.1"/>
    <property type="molecule type" value="Genomic_DNA"/>
</dbReference>
<accession>A0A506XYI3</accession>
<evidence type="ECO:0000313" key="3">
    <source>
        <dbReference type="EMBL" id="TPW74470.1"/>
    </source>
</evidence>
<protein>
    <submittedName>
        <fullName evidence="3">DUF1990 domain-containing protein</fullName>
    </submittedName>
</protein>
<reference evidence="3 4" key="1">
    <citation type="submission" date="2019-06" db="EMBL/GenBank/DDBJ databases">
        <authorList>
            <person name="Li F."/>
        </authorList>
    </citation>
    <scope>NUCLEOTIDE SEQUENCE [LARGE SCALE GENOMIC DNA]</scope>
    <source>
        <strain evidence="3 4">10F1D-1</strain>
    </source>
</reference>
<dbReference type="RefSeq" id="WP_141164109.1">
    <property type="nucleotide sequence ID" value="NZ_VHQG01000004.1"/>
</dbReference>
<feature type="region of interest" description="Disordered" evidence="1">
    <location>
        <begin position="229"/>
        <end position="248"/>
    </location>
</feature>
<keyword evidence="4" id="KW-1185">Reference proteome</keyword>
<evidence type="ECO:0000313" key="4">
    <source>
        <dbReference type="Proteomes" id="UP000316252"/>
    </source>
</evidence>
<dbReference type="Pfam" id="PF09348">
    <property type="entry name" value="DUF1990"/>
    <property type="match status" value="2"/>
</dbReference>
<dbReference type="OrthoDB" id="120660at2"/>
<dbReference type="InterPro" id="IPR018960">
    <property type="entry name" value="DUF1990"/>
</dbReference>
<feature type="domain" description="DUF1990" evidence="2">
    <location>
        <begin position="13"/>
        <end position="79"/>
    </location>
</feature>
<dbReference type="PANTHER" id="PTHR34202:SF1">
    <property type="entry name" value="UPF0548 PROTEIN"/>
    <property type="match status" value="1"/>
</dbReference>
<feature type="compositionally biased region" description="Low complexity" evidence="1">
    <location>
        <begin position="229"/>
        <end position="242"/>
    </location>
</feature>
<comment type="caution">
    <text evidence="3">The sequence shown here is derived from an EMBL/GenBank/DDBJ whole genome shotgun (WGS) entry which is preliminary data.</text>
</comment>
<feature type="domain" description="DUF1990" evidence="2">
    <location>
        <begin position="114"/>
        <end position="213"/>
    </location>
</feature>
<evidence type="ECO:0000259" key="2">
    <source>
        <dbReference type="Pfam" id="PF09348"/>
    </source>
</evidence>
<dbReference type="Proteomes" id="UP000316252">
    <property type="component" value="Unassembled WGS sequence"/>
</dbReference>
<dbReference type="AlphaFoldDB" id="A0A506XYI3"/>
<sequence length="248" mass="27133">MSRRAPIWERAVSYAAVGATRAPDLMEYPPTGYRPLERRALIGHGPARWEHAWTETLTWGIQQRSGFRVEVVETPAELDRMGYTPVGFDDDGSPIAPAVVDGSGERIYAADGRPLLRPGDTAWLGIPFGPLRLRFPARVVYVVDEPNRRGFAYGTLPGHAERGEEAFVVERSDDGSVWVSIRAFSRPGGFFWWLTSPVLRLTQGFYTARYLRALATPLAADTAPEAVVPQPADPAAGSAAAAETRDPA</sequence>
<proteinExistence type="predicted"/>